<dbReference type="RefSeq" id="WP_252662617.1">
    <property type="nucleotide sequence ID" value="NZ_CP098611.1"/>
</dbReference>
<reference evidence="1" key="1">
    <citation type="submission" date="2022-06" db="EMBL/GenBank/DDBJ databases">
        <title>Genome sequence of Phormidium yuhuli AB48 isolated from an industrial photobioreactor environment.</title>
        <authorList>
            <person name="Qiu Y."/>
            <person name="Noonan A.J.C."/>
            <person name="Dofher K."/>
            <person name="Koch M."/>
            <person name="Kieft B."/>
            <person name="Lin X."/>
            <person name="Ziels R.M."/>
            <person name="Hallam S.J."/>
        </authorList>
    </citation>
    <scope>NUCLEOTIDE SEQUENCE</scope>
    <source>
        <strain evidence="1">AB48</strain>
    </source>
</reference>
<organism evidence="1 2">
    <name type="scientific">Phormidium yuhuli AB48</name>
    <dbReference type="NCBI Taxonomy" id="2940671"/>
    <lineage>
        <taxon>Bacteria</taxon>
        <taxon>Bacillati</taxon>
        <taxon>Cyanobacteriota</taxon>
        <taxon>Cyanophyceae</taxon>
        <taxon>Oscillatoriophycideae</taxon>
        <taxon>Oscillatoriales</taxon>
        <taxon>Oscillatoriaceae</taxon>
        <taxon>Phormidium</taxon>
        <taxon>Phormidium yuhuli</taxon>
    </lineage>
</organism>
<dbReference type="EMBL" id="CP098611">
    <property type="protein sequence ID" value="USR90591.1"/>
    <property type="molecule type" value="Genomic_DNA"/>
</dbReference>
<accession>A0ABY5AP83</accession>
<gene>
    <name evidence="1" type="ORF">NEA10_17425</name>
</gene>
<proteinExistence type="predicted"/>
<dbReference type="Proteomes" id="UP001056708">
    <property type="component" value="Chromosome"/>
</dbReference>
<evidence type="ECO:0000313" key="1">
    <source>
        <dbReference type="EMBL" id="USR90591.1"/>
    </source>
</evidence>
<sequence>MFVQKSSYENAIARYCDTPETLELLRQHRPYLEAIPSLRRPDDSLILLPFPLVRLREPLSQRGLSGLDIRAGETVCLPCELGIIMCEPDWQVKVGIEIFILIHRPQEDLSDLLLRWRQTQVLLDRGYEWVMPYRYRHIYSEAAQRVFPLFVLFEETPLHIKRGLEGACLPYVVEPSPVQESALEEELFSVENPML</sequence>
<keyword evidence="2" id="KW-1185">Reference proteome</keyword>
<evidence type="ECO:0000313" key="2">
    <source>
        <dbReference type="Proteomes" id="UP001056708"/>
    </source>
</evidence>
<name>A0ABY5AP83_9CYAN</name>
<protein>
    <submittedName>
        <fullName evidence="1">Uncharacterized protein</fullName>
    </submittedName>
</protein>